<name>A0AAV6UQX4_9ARAC</name>
<accession>A0AAV6UQX4</accession>
<dbReference type="GO" id="GO:0003676">
    <property type="term" value="F:nucleic acid binding"/>
    <property type="evidence" value="ECO:0007669"/>
    <property type="project" value="InterPro"/>
</dbReference>
<dbReference type="EMBL" id="JAFNEN010000315">
    <property type="protein sequence ID" value="KAG8186041.1"/>
    <property type="molecule type" value="Genomic_DNA"/>
</dbReference>
<reference evidence="1 2" key="1">
    <citation type="journal article" date="2022" name="Nat. Ecol. Evol.">
        <title>A masculinizing supergene underlies an exaggerated male reproductive morph in a spider.</title>
        <authorList>
            <person name="Hendrickx F."/>
            <person name="De Corte Z."/>
            <person name="Sonet G."/>
            <person name="Van Belleghem S.M."/>
            <person name="Kostlbacher S."/>
            <person name="Vangestel C."/>
        </authorList>
    </citation>
    <scope>NUCLEOTIDE SEQUENCE [LARGE SCALE GENOMIC DNA]</scope>
    <source>
        <strain evidence="1">W744_W776</strain>
    </source>
</reference>
<dbReference type="Gene3D" id="3.30.420.10">
    <property type="entry name" value="Ribonuclease H-like superfamily/Ribonuclease H"/>
    <property type="match status" value="1"/>
</dbReference>
<keyword evidence="2" id="KW-1185">Reference proteome</keyword>
<sequence>MRRSVRFSVSVWSCMSSRGIAPLHRIEGKLDDNGYADILEHVMMPEVLDNHFPDGDFLFQQDKCSIYNSAVVKGE</sequence>
<evidence type="ECO:0000313" key="2">
    <source>
        <dbReference type="Proteomes" id="UP000827092"/>
    </source>
</evidence>
<comment type="caution">
    <text evidence="1">The sequence shown here is derived from an EMBL/GenBank/DDBJ whole genome shotgun (WGS) entry which is preliminary data.</text>
</comment>
<protein>
    <submittedName>
        <fullName evidence="1">Uncharacterized protein</fullName>
    </submittedName>
</protein>
<proteinExistence type="predicted"/>
<organism evidence="1 2">
    <name type="scientific">Oedothorax gibbosus</name>
    <dbReference type="NCBI Taxonomy" id="931172"/>
    <lineage>
        <taxon>Eukaryota</taxon>
        <taxon>Metazoa</taxon>
        <taxon>Ecdysozoa</taxon>
        <taxon>Arthropoda</taxon>
        <taxon>Chelicerata</taxon>
        <taxon>Arachnida</taxon>
        <taxon>Araneae</taxon>
        <taxon>Araneomorphae</taxon>
        <taxon>Entelegynae</taxon>
        <taxon>Araneoidea</taxon>
        <taxon>Linyphiidae</taxon>
        <taxon>Erigoninae</taxon>
        <taxon>Oedothorax</taxon>
    </lineage>
</organism>
<evidence type="ECO:0000313" key="1">
    <source>
        <dbReference type="EMBL" id="KAG8186041.1"/>
    </source>
</evidence>
<gene>
    <name evidence="1" type="ORF">JTE90_007427</name>
</gene>
<dbReference type="InterPro" id="IPR036397">
    <property type="entry name" value="RNaseH_sf"/>
</dbReference>
<dbReference type="Proteomes" id="UP000827092">
    <property type="component" value="Unassembled WGS sequence"/>
</dbReference>
<dbReference type="AlphaFoldDB" id="A0AAV6UQX4"/>